<evidence type="ECO:0000313" key="9">
    <source>
        <dbReference type="Proteomes" id="UP001500740"/>
    </source>
</evidence>
<keyword evidence="3 6" id="KW-0812">Transmembrane</keyword>
<accession>A0ABP3JNU5</accession>
<feature type="transmembrane region" description="Helical" evidence="6">
    <location>
        <begin position="204"/>
        <end position="220"/>
    </location>
</feature>
<evidence type="ECO:0000256" key="6">
    <source>
        <dbReference type="SAM" id="Phobius"/>
    </source>
</evidence>
<keyword evidence="5 6" id="KW-0472">Membrane</keyword>
<dbReference type="Gene3D" id="3.60.15.10">
    <property type="entry name" value="Ribonuclease Z/Hydroxyacylglutathione hydrolase-like"/>
    <property type="match status" value="1"/>
</dbReference>
<dbReference type="InterPro" id="IPR004477">
    <property type="entry name" value="ComEC_N"/>
</dbReference>
<evidence type="ECO:0000256" key="4">
    <source>
        <dbReference type="ARBA" id="ARBA00022989"/>
    </source>
</evidence>
<dbReference type="InterPro" id="IPR004797">
    <property type="entry name" value="Competence_ComEC/Rec2"/>
</dbReference>
<reference evidence="9" key="1">
    <citation type="journal article" date="2019" name="Int. J. Syst. Evol. Microbiol.">
        <title>The Global Catalogue of Microorganisms (GCM) 10K type strain sequencing project: providing services to taxonomists for standard genome sequencing and annotation.</title>
        <authorList>
            <consortium name="The Broad Institute Genomics Platform"/>
            <consortium name="The Broad Institute Genome Sequencing Center for Infectious Disease"/>
            <person name="Wu L."/>
            <person name="Ma J."/>
        </authorList>
    </citation>
    <scope>NUCLEOTIDE SEQUENCE [LARGE SCALE GENOMIC DNA]</scope>
    <source>
        <strain evidence="9">JCM 14193</strain>
    </source>
</reference>
<feature type="transmembrane region" description="Helical" evidence="6">
    <location>
        <begin position="326"/>
        <end position="352"/>
    </location>
</feature>
<comment type="caution">
    <text evidence="8">The sequence shown here is derived from an EMBL/GenBank/DDBJ whole genome shotgun (WGS) entry which is preliminary data.</text>
</comment>
<dbReference type="Pfam" id="PF00753">
    <property type="entry name" value="Lactamase_B"/>
    <property type="match status" value="1"/>
</dbReference>
<keyword evidence="9" id="KW-1185">Reference proteome</keyword>
<evidence type="ECO:0000256" key="2">
    <source>
        <dbReference type="ARBA" id="ARBA00022475"/>
    </source>
</evidence>
<dbReference type="CDD" id="cd07731">
    <property type="entry name" value="ComA-like_MBL-fold"/>
    <property type="match status" value="1"/>
</dbReference>
<feature type="transmembrane region" description="Helical" evidence="6">
    <location>
        <begin position="175"/>
        <end position="197"/>
    </location>
</feature>
<dbReference type="PANTHER" id="PTHR30619:SF1">
    <property type="entry name" value="RECOMBINATION PROTEIN 2"/>
    <property type="match status" value="1"/>
</dbReference>
<feature type="domain" description="Metallo-beta-lactamase" evidence="7">
    <location>
        <begin position="451"/>
        <end position="654"/>
    </location>
</feature>
<evidence type="ECO:0000256" key="1">
    <source>
        <dbReference type="ARBA" id="ARBA00004651"/>
    </source>
</evidence>
<dbReference type="Pfam" id="PF03772">
    <property type="entry name" value="Competence"/>
    <property type="match status" value="1"/>
</dbReference>
<feature type="transmembrane region" description="Helical" evidence="6">
    <location>
        <begin position="294"/>
        <end position="314"/>
    </location>
</feature>
<dbReference type="InterPro" id="IPR052159">
    <property type="entry name" value="Competence_DNA_uptake"/>
</dbReference>
<dbReference type="Pfam" id="PF13567">
    <property type="entry name" value="DUF4131"/>
    <property type="match status" value="1"/>
</dbReference>
<keyword evidence="4 6" id="KW-1133">Transmembrane helix</keyword>
<proteinExistence type="predicted"/>
<dbReference type="SMART" id="SM00849">
    <property type="entry name" value="Lactamase_B"/>
    <property type="match status" value="1"/>
</dbReference>
<evidence type="ECO:0000259" key="7">
    <source>
        <dbReference type="SMART" id="SM00849"/>
    </source>
</evidence>
<name>A0ABP3JNU5_9BACI</name>
<comment type="subcellular location">
    <subcellularLocation>
        <location evidence="1">Cell membrane</location>
        <topology evidence="1">Multi-pass membrane protein</topology>
    </subcellularLocation>
</comment>
<evidence type="ECO:0000313" key="8">
    <source>
        <dbReference type="EMBL" id="GAA0457375.1"/>
    </source>
</evidence>
<dbReference type="NCBIfam" id="TIGR00360">
    <property type="entry name" value="ComEC_N-term"/>
    <property type="match status" value="1"/>
</dbReference>
<sequence length="701" mass="80638">MAFSFLFFLISSFHSPKTDELLTIEHNEPYEGEITVVSDLQKTSYYNQYVFELNNNKRIQARFTQEFPLDYGAVCHFNGELTPPNGPSNPGQFDYPNFLEKQGMIALTNDPKISNCHSKSYLSYLYNLRTKLINYVEATYEEETVAWLKALLFGDRSELHDEVVEAFQFWNISHLLAISGLHVAFFIGFVYVVLHFIFRLPNEYIKWCLLVIIPIYIFVAGANPPVLRAGLMAVLILIFSMIQRRVDTTDVISVVLILILWFDPFLIYQLAFQFSFVVTLSLILSKHLLFQDHWILISLKVSIISQLAILPLQFDHFYFTNVLSFLANLIFVPYYTFFVIPVSLVLLIFIWFPPYFNQMVESAYLIVQEQVHSFVVKLDEPFIAAWVVGDVHLITVVAFYFLFILMMRTWDLGKLKVAAICGCLAISVFFVEQFAPYFDQTFKMTVLDVGQAESLVVELPKREAVFVIDVGEQLSYPFGEEDHRNYHNVIKPYLWSNGISQVDALFISHFDYDHVASAQLLVNDFRPSYIFSHPYIEDQTYLDESSMEKFIPLYEGVSFNLSGAQFYVLAPEGTEQESSNSENELSNVFILEVEGYQALFTGDMYESAEHKLIEKFDLSGVEFLKVAHHGSETSTHEQFLKAIDPNTAVISVGRNNRYNHPDSDVYERLISEGIEVFRTDENGAIIIKIRNGQSTISPFIP</sequence>
<dbReference type="Proteomes" id="UP001500740">
    <property type="component" value="Unassembled WGS sequence"/>
</dbReference>
<dbReference type="InterPro" id="IPR025405">
    <property type="entry name" value="DUF4131"/>
</dbReference>
<dbReference type="InterPro" id="IPR035681">
    <property type="entry name" value="ComA-like_MBL"/>
</dbReference>
<gene>
    <name evidence="8" type="ORF">GCM10008935_10450</name>
</gene>
<dbReference type="NCBIfam" id="TIGR00361">
    <property type="entry name" value="ComEC_Rec2"/>
    <property type="match status" value="1"/>
</dbReference>
<evidence type="ECO:0000256" key="3">
    <source>
        <dbReference type="ARBA" id="ARBA00022692"/>
    </source>
</evidence>
<dbReference type="SUPFAM" id="SSF56281">
    <property type="entry name" value="Metallo-hydrolase/oxidoreductase"/>
    <property type="match status" value="1"/>
</dbReference>
<organism evidence="8 9">
    <name type="scientific">Alkalibacillus silvisoli</name>
    <dbReference type="NCBI Taxonomy" id="392823"/>
    <lineage>
        <taxon>Bacteria</taxon>
        <taxon>Bacillati</taxon>
        <taxon>Bacillota</taxon>
        <taxon>Bacilli</taxon>
        <taxon>Bacillales</taxon>
        <taxon>Bacillaceae</taxon>
        <taxon>Alkalibacillus</taxon>
    </lineage>
</organism>
<feature type="transmembrane region" description="Helical" evidence="6">
    <location>
        <begin position="417"/>
        <end position="438"/>
    </location>
</feature>
<keyword evidence="2" id="KW-1003">Cell membrane</keyword>
<dbReference type="PANTHER" id="PTHR30619">
    <property type="entry name" value="DNA INTERNALIZATION/COMPETENCE PROTEIN COMEC/REC2"/>
    <property type="match status" value="1"/>
</dbReference>
<protein>
    <submittedName>
        <fullName evidence="8">DNA internalization-related competence protein ComEC/Rec2</fullName>
    </submittedName>
</protein>
<feature type="transmembrane region" description="Helical" evidence="6">
    <location>
        <begin position="254"/>
        <end position="274"/>
    </location>
</feature>
<feature type="transmembrane region" description="Helical" evidence="6">
    <location>
        <begin position="383"/>
        <end position="405"/>
    </location>
</feature>
<evidence type="ECO:0000256" key="5">
    <source>
        <dbReference type="ARBA" id="ARBA00023136"/>
    </source>
</evidence>
<dbReference type="InterPro" id="IPR001279">
    <property type="entry name" value="Metallo-B-lactamas"/>
</dbReference>
<dbReference type="InterPro" id="IPR036866">
    <property type="entry name" value="RibonucZ/Hydroxyglut_hydro"/>
</dbReference>
<feature type="transmembrane region" description="Helical" evidence="6">
    <location>
        <begin position="226"/>
        <end position="242"/>
    </location>
</feature>
<dbReference type="EMBL" id="BAAACZ010000009">
    <property type="protein sequence ID" value="GAA0457375.1"/>
    <property type="molecule type" value="Genomic_DNA"/>
</dbReference>